<dbReference type="PANTHER" id="PTHR30136">
    <property type="entry name" value="HELIX-TURN-HELIX TRANSCRIPTIONAL REGULATOR, ICLR FAMILY"/>
    <property type="match status" value="1"/>
</dbReference>
<dbReference type="InterPro" id="IPR029016">
    <property type="entry name" value="GAF-like_dom_sf"/>
</dbReference>
<evidence type="ECO:0000256" key="2">
    <source>
        <dbReference type="ARBA" id="ARBA00023125"/>
    </source>
</evidence>
<feature type="region of interest" description="Disordered" evidence="4">
    <location>
        <begin position="1"/>
        <end position="30"/>
    </location>
</feature>
<dbReference type="Proteomes" id="UP000234328">
    <property type="component" value="Unassembled WGS sequence"/>
</dbReference>
<dbReference type="InterPro" id="IPR050707">
    <property type="entry name" value="HTH_MetabolicPath_Reg"/>
</dbReference>
<evidence type="ECO:0000256" key="1">
    <source>
        <dbReference type="ARBA" id="ARBA00023015"/>
    </source>
</evidence>
<feature type="domain" description="HTH iclR-type" evidence="5">
    <location>
        <begin position="42"/>
        <end position="104"/>
    </location>
</feature>
<reference evidence="7 8" key="1">
    <citation type="submission" date="2017-10" db="EMBL/GenBank/DDBJ databases">
        <title>Two draft genome sequences of Pusillimonas sp. strains isolated from a nitrate- and radionuclide-contaminated groundwater in Russia.</title>
        <authorList>
            <person name="Grouzdev D.S."/>
            <person name="Tourova T.P."/>
            <person name="Goeva M.A."/>
            <person name="Babich T.L."/>
            <person name="Sokolova D.S."/>
            <person name="Abdullin R."/>
            <person name="Poltaraus A.B."/>
            <person name="Toshchakov S.V."/>
            <person name="Nazina T.N."/>
        </authorList>
    </citation>
    <scope>NUCLEOTIDE SEQUENCE [LARGE SCALE GENOMIC DNA]</scope>
    <source>
        <strain evidence="7 8">JR1/69-2-13</strain>
    </source>
</reference>
<evidence type="ECO:0000256" key="4">
    <source>
        <dbReference type="SAM" id="MobiDB-lite"/>
    </source>
</evidence>
<evidence type="ECO:0000259" key="5">
    <source>
        <dbReference type="PROSITE" id="PS51077"/>
    </source>
</evidence>
<dbReference type="GO" id="GO:0003677">
    <property type="term" value="F:DNA binding"/>
    <property type="evidence" value="ECO:0007669"/>
    <property type="project" value="UniProtKB-KW"/>
</dbReference>
<dbReference type="EMBL" id="PDNV01000008">
    <property type="protein sequence ID" value="PLC53381.1"/>
    <property type="molecule type" value="Genomic_DNA"/>
</dbReference>
<evidence type="ECO:0000256" key="3">
    <source>
        <dbReference type="ARBA" id="ARBA00023163"/>
    </source>
</evidence>
<keyword evidence="3" id="KW-0804">Transcription</keyword>
<dbReference type="PROSITE" id="PS51078">
    <property type="entry name" value="ICLR_ED"/>
    <property type="match status" value="1"/>
</dbReference>
<comment type="caution">
    <text evidence="7">The sequence shown here is derived from an EMBL/GenBank/DDBJ whole genome shotgun (WGS) entry which is preliminary data.</text>
</comment>
<dbReference type="SUPFAM" id="SSF55781">
    <property type="entry name" value="GAF domain-like"/>
    <property type="match status" value="1"/>
</dbReference>
<dbReference type="InterPro" id="IPR005471">
    <property type="entry name" value="Tscrpt_reg_IclR_N"/>
</dbReference>
<evidence type="ECO:0000259" key="6">
    <source>
        <dbReference type="PROSITE" id="PS51078"/>
    </source>
</evidence>
<accession>A0A2N4UED6</accession>
<evidence type="ECO:0000313" key="7">
    <source>
        <dbReference type="EMBL" id="PLC53381.1"/>
    </source>
</evidence>
<dbReference type="Pfam" id="PF09339">
    <property type="entry name" value="HTH_IclR"/>
    <property type="match status" value="1"/>
</dbReference>
<dbReference type="Gene3D" id="1.10.10.10">
    <property type="entry name" value="Winged helix-like DNA-binding domain superfamily/Winged helix DNA-binding domain"/>
    <property type="match status" value="1"/>
</dbReference>
<dbReference type="RefSeq" id="WP_102070652.1">
    <property type="nucleotide sequence ID" value="NZ_PDNV01000008.1"/>
</dbReference>
<keyword evidence="2" id="KW-0238">DNA-binding</keyword>
<dbReference type="AlphaFoldDB" id="A0A2N4UED6"/>
<dbReference type="InterPro" id="IPR014757">
    <property type="entry name" value="Tscrpt_reg_IclR_C"/>
</dbReference>
<dbReference type="PROSITE" id="PS51077">
    <property type="entry name" value="HTH_ICLR"/>
    <property type="match status" value="1"/>
</dbReference>
<dbReference type="OrthoDB" id="5401369at2"/>
<dbReference type="Gene3D" id="3.30.450.40">
    <property type="match status" value="1"/>
</dbReference>
<proteinExistence type="predicted"/>
<name>A0A2N4UED6_9BURK</name>
<evidence type="ECO:0000313" key="8">
    <source>
        <dbReference type="Proteomes" id="UP000234328"/>
    </source>
</evidence>
<feature type="domain" description="IclR-ED" evidence="6">
    <location>
        <begin position="105"/>
        <end position="279"/>
    </location>
</feature>
<sequence length="279" mass="29428">MQTFSGKVGTSPVAGSGNNPEARPARRKRQIVQGAEPTADFVEALARGLRVLRCFEPGVKSLGNMELAQLTGLPKSTISRIVYTLAQEGYLRYHAETGRYSPGYGVLALGFGLLASLEVRQLARPLMEELAHETGGAVALGAFDGHAMTYVDAIHGSSALYLRLPVGHRLGPDSAMGRAYLAAVTPAERVALLAGPGGDMVTPAMLERACADLEAAGCCFAIGDWQEGINAVAAPFTTITGEGYFVMSCGGPASVLPEKRLRTEVADKLRQIVGKLSPR</sequence>
<dbReference type="InterPro" id="IPR036388">
    <property type="entry name" value="WH-like_DNA-bd_sf"/>
</dbReference>
<keyword evidence="1" id="KW-0805">Transcription regulation</keyword>
<dbReference type="Pfam" id="PF01614">
    <property type="entry name" value="IclR_C"/>
    <property type="match status" value="1"/>
</dbReference>
<dbReference type="GO" id="GO:0003700">
    <property type="term" value="F:DNA-binding transcription factor activity"/>
    <property type="evidence" value="ECO:0007669"/>
    <property type="project" value="TreeGrafter"/>
</dbReference>
<dbReference type="SUPFAM" id="SSF46785">
    <property type="entry name" value="Winged helix' DNA-binding domain"/>
    <property type="match status" value="1"/>
</dbReference>
<keyword evidence="8" id="KW-1185">Reference proteome</keyword>
<protein>
    <submittedName>
        <fullName evidence="7">IclR family transcriptional regulator</fullName>
    </submittedName>
</protein>
<dbReference type="InterPro" id="IPR036390">
    <property type="entry name" value="WH_DNA-bd_sf"/>
</dbReference>
<dbReference type="PANTHER" id="PTHR30136:SF33">
    <property type="entry name" value="TRANSCRIPTIONAL REGULATORY PROTEIN"/>
    <property type="match status" value="1"/>
</dbReference>
<gene>
    <name evidence="7" type="ORF">CR155_14010</name>
</gene>
<dbReference type="GO" id="GO:0045892">
    <property type="term" value="P:negative regulation of DNA-templated transcription"/>
    <property type="evidence" value="ECO:0007669"/>
    <property type="project" value="TreeGrafter"/>
</dbReference>
<dbReference type="SMART" id="SM00346">
    <property type="entry name" value="HTH_ICLR"/>
    <property type="match status" value="1"/>
</dbReference>
<organism evidence="7 8">
    <name type="scientific">Pollutimonas nitritireducens</name>
    <dbReference type="NCBI Taxonomy" id="2045209"/>
    <lineage>
        <taxon>Bacteria</taxon>
        <taxon>Pseudomonadati</taxon>
        <taxon>Pseudomonadota</taxon>
        <taxon>Betaproteobacteria</taxon>
        <taxon>Burkholderiales</taxon>
        <taxon>Alcaligenaceae</taxon>
        <taxon>Pollutimonas</taxon>
    </lineage>
</organism>